<sequence length="48" mass="5441">MPVEINLMRRQFTSFRDRSPGRRRQGCGFTGTTRIAYRGPLSKPLDGG</sequence>
<name>A0A1N7F1Z1_9ACTN</name>
<dbReference type="EMBL" id="FTNI01000020">
    <property type="protein sequence ID" value="SIR94351.1"/>
    <property type="molecule type" value="Genomic_DNA"/>
</dbReference>
<gene>
    <name evidence="2" type="ORF">SAMN05421833_12066</name>
</gene>
<dbReference type="AlphaFoldDB" id="A0A1N7F1Z1"/>
<feature type="region of interest" description="Disordered" evidence="1">
    <location>
        <begin position="17"/>
        <end position="48"/>
    </location>
</feature>
<proteinExistence type="predicted"/>
<evidence type="ECO:0000313" key="2">
    <source>
        <dbReference type="EMBL" id="SIR94351.1"/>
    </source>
</evidence>
<dbReference type="Proteomes" id="UP000186096">
    <property type="component" value="Unassembled WGS sequence"/>
</dbReference>
<organism evidence="2 3">
    <name type="scientific">Microbispora rosea</name>
    <dbReference type="NCBI Taxonomy" id="58117"/>
    <lineage>
        <taxon>Bacteria</taxon>
        <taxon>Bacillati</taxon>
        <taxon>Actinomycetota</taxon>
        <taxon>Actinomycetes</taxon>
        <taxon>Streptosporangiales</taxon>
        <taxon>Streptosporangiaceae</taxon>
        <taxon>Microbispora</taxon>
    </lineage>
</organism>
<keyword evidence="3" id="KW-1185">Reference proteome</keyword>
<reference evidence="3" key="1">
    <citation type="submission" date="2017-01" db="EMBL/GenBank/DDBJ databases">
        <authorList>
            <person name="Varghese N."/>
            <person name="Submissions S."/>
        </authorList>
    </citation>
    <scope>NUCLEOTIDE SEQUENCE [LARGE SCALE GENOMIC DNA]</scope>
    <source>
        <strain evidence="3">ATCC 12950</strain>
    </source>
</reference>
<protein>
    <submittedName>
        <fullName evidence="2">Uncharacterized protein</fullName>
    </submittedName>
</protein>
<accession>A0A1N7F1Z1</accession>
<evidence type="ECO:0000256" key="1">
    <source>
        <dbReference type="SAM" id="MobiDB-lite"/>
    </source>
</evidence>
<evidence type="ECO:0000313" key="3">
    <source>
        <dbReference type="Proteomes" id="UP000186096"/>
    </source>
</evidence>